<keyword evidence="10" id="KW-1185">Reference proteome</keyword>
<dbReference type="InterPro" id="IPR042241">
    <property type="entry name" value="GCP_C_sf"/>
</dbReference>
<dbReference type="GO" id="GO:0005874">
    <property type="term" value="C:microtubule"/>
    <property type="evidence" value="ECO:0007669"/>
    <property type="project" value="UniProtKB-KW"/>
</dbReference>
<dbReference type="Pfam" id="PF17681">
    <property type="entry name" value="GCP_N_terminal"/>
    <property type="match status" value="1"/>
</dbReference>
<feature type="domain" description="Gamma tubulin complex component C-terminal" evidence="7">
    <location>
        <begin position="289"/>
        <end position="689"/>
    </location>
</feature>
<dbReference type="InterPro" id="IPR007259">
    <property type="entry name" value="GCP"/>
</dbReference>
<gene>
    <name evidence="9" type="ORF">CYLTODRAFT_376523</name>
</gene>
<dbReference type="GO" id="GO:0000930">
    <property type="term" value="C:gamma-tubulin complex"/>
    <property type="evidence" value="ECO:0007669"/>
    <property type="project" value="UniProtKB-ARBA"/>
</dbReference>
<dbReference type="PANTHER" id="PTHR19302:SF27">
    <property type="entry name" value="GAMMA-TUBULIN COMPLEX COMPONENT 4"/>
    <property type="match status" value="1"/>
</dbReference>
<dbReference type="Pfam" id="PF04130">
    <property type="entry name" value="GCP_C_terminal"/>
    <property type="match status" value="1"/>
</dbReference>
<dbReference type="GO" id="GO:0007020">
    <property type="term" value="P:microtubule nucleation"/>
    <property type="evidence" value="ECO:0007669"/>
    <property type="project" value="InterPro"/>
</dbReference>
<organism evidence="9 10">
    <name type="scientific">Cylindrobasidium torrendii FP15055 ss-10</name>
    <dbReference type="NCBI Taxonomy" id="1314674"/>
    <lineage>
        <taxon>Eukaryota</taxon>
        <taxon>Fungi</taxon>
        <taxon>Dikarya</taxon>
        <taxon>Basidiomycota</taxon>
        <taxon>Agaricomycotina</taxon>
        <taxon>Agaricomycetes</taxon>
        <taxon>Agaricomycetidae</taxon>
        <taxon>Agaricales</taxon>
        <taxon>Marasmiineae</taxon>
        <taxon>Physalacriaceae</taxon>
        <taxon>Cylindrobasidium</taxon>
    </lineage>
</organism>
<evidence type="ECO:0000313" key="9">
    <source>
        <dbReference type="EMBL" id="KIY67186.1"/>
    </source>
</evidence>
<evidence type="ECO:0000256" key="1">
    <source>
        <dbReference type="ARBA" id="ARBA00004267"/>
    </source>
</evidence>
<dbReference type="GO" id="GO:0051011">
    <property type="term" value="F:microtubule minus-end binding"/>
    <property type="evidence" value="ECO:0007669"/>
    <property type="project" value="TreeGrafter"/>
</dbReference>
<evidence type="ECO:0000256" key="2">
    <source>
        <dbReference type="ARBA" id="ARBA00010337"/>
    </source>
</evidence>
<keyword evidence="4 6" id="KW-0493">Microtubule</keyword>
<dbReference type="STRING" id="1314674.A0A0D7BCD4"/>
<dbReference type="EMBL" id="KN880532">
    <property type="protein sequence ID" value="KIY67186.1"/>
    <property type="molecule type" value="Genomic_DNA"/>
</dbReference>
<sequence>MISEVFLILAGHESSLFPEGHKLLPAFTPLLHPGEQQCLESLGKIAYRYRRIKRSCAQLSTSSSRYLCALSAALSRILKDEYESLVITTEEKVLTRDANLVGSGSFVPLSSVRAIFAPWDAPFASLVSLMDELEGQTNWQPGPLIDLLITRSKTGVNRVASILSQLSIAVQHVWRTQLAAFVVHGSVSASDPLATDNYVLLEGSMPSCASPQAIDSIAYVGRAIGTVKAANWQKQLPRSLAQEHTAILEKVVPEDRHEFDAALTQIRTNVSEWLWMNVLTRRDVEEAVTSLSDYFLLLNGEFSLSLIREIERLKISRLTLKSGASNMIREQDLNLALLRASLNTTAQHDPCLSRLRFSLPEGPIRPLLPSLAATPAQSPGSADAFVACLLGTPLQLHYQVSWPLDLFLHPTDLASYAVLFSYLSSLRKTHTRIHTCWSALSNAQRARRKWTGLGEGGSEDDFKARAKLLRCGWGVVRDMAWFLDTLFGYTITDVIELELDRLKQLLGEGEQRASQSTDSLRAMASNSAPAQLDFTSLRTIHSMYLDRLMTGCLLTNSALTAILLPIFEVCERFVAHVERWGGDILPALLFEGSVKGGGQDFGSLLRERRDAVYEMNETLHGLLDSFYEQLSQSTTQQTFTSDASKSVLLNATANMTTQNFSRMSKGHDAGLADVRRHIERLLLRLDFNGAFSDPRKRDRRDSNILVQGGLA</sequence>
<dbReference type="Gene3D" id="1.20.120.1900">
    <property type="entry name" value="Gamma-tubulin complex, C-terminal domain"/>
    <property type="match status" value="1"/>
</dbReference>
<dbReference type="GO" id="GO:0000278">
    <property type="term" value="P:mitotic cell cycle"/>
    <property type="evidence" value="ECO:0007669"/>
    <property type="project" value="TreeGrafter"/>
</dbReference>
<evidence type="ECO:0000256" key="4">
    <source>
        <dbReference type="ARBA" id="ARBA00022701"/>
    </source>
</evidence>
<evidence type="ECO:0000313" key="10">
    <source>
        <dbReference type="Proteomes" id="UP000054007"/>
    </source>
</evidence>
<evidence type="ECO:0000256" key="3">
    <source>
        <dbReference type="ARBA" id="ARBA00022490"/>
    </source>
</evidence>
<dbReference type="GO" id="GO:0051225">
    <property type="term" value="P:spindle assembly"/>
    <property type="evidence" value="ECO:0007669"/>
    <property type="project" value="TreeGrafter"/>
</dbReference>
<dbReference type="Proteomes" id="UP000054007">
    <property type="component" value="Unassembled WGS sequence"/>
</dbReference>
<accession>A0A0D7BCD4</accession>
<comment type="subcellular location">
    <subcellularLocation>
        <location evidence="1 6">Cytoplasm</location>
        <location evidence="1 6">Cytoskeleton</location>
        <location evidence="1 6">Microtubule organizing center</location>
    </subcellularLocation>
</comment>
<feature type="domain" description="Gamma tubulin complex component protein N-terminal" evidence="8">
    <location>
        <begin position="2"/>
        <end position="275"/>
    </location>
</feature>
<keyword evidence="5 6" id="KW-0206">Cytoskeleton</keyword>
<name>A0A0D7BCD4_9AGAR</name>
<proteinExistence type="inferred from homology"/>
<dbReference type="GO" id="GO:0044732">
    <property type="term" value="C:mitotic spindle pole body"/>
    <property type="evidence" value="ECO:0007669"/>
    <property type="project" value="TreeGrafter"/>
</dbReference>
<protein>
    <recommendedName>
        <fullName evidence="6">Spindle pole body component</fullName>
    </recommendedName>
</protein>
<dbReference type="PANTHER" id="PTHR19302">
    <property type="entry name" value="GAMMA TUBULIN COMPLEX PROTEIN"/>
    <property type="match status" value="1"/>
</dbReference>
<evidence type="ECO:0000259" key="8">
    <source>
        <dbReference type="Pfam" id="PF17681"/>
    </source>
</evidence>
<dbReference type="GO" id="GO:0043015">
    <property type="term" value="F:gamma-tubulin binding"/>
    <property type="evidence" value="ECO:0007669"/>
    <property type="project" value="InterPro"/>
</dbReference>
<dbReference type="GO" id="GO:0000922">
    <property type="term" value="C:spindle pole"/>
    <property type="evidence" value="ECO:0007669"/>
    <property type="project" value="InterPro"/>
</dbReference>
<dbReference type="InterPro" id="IPR040457">
    <property type="entry name" value="GCP_C"/>
</dbReference>
<evidence type="ECO:0000259" key="7">
    <source>
        <dbReference type="Pfam" id="PF04130"/>
    </source>
</evidence>
<dbReference type="InterPro" id="IPR041470">
    <property type="entry name" value="GCP_N"/>
</dbReference>
<reference evidence="9 10" key="1">
    <citation type="journal article" date="2015" name="Fungal Genet. Biol.">
        <title>Evolution of novel wood decay mechanisms in Agaricales revealed by the genome sequences of Fistulina hepatica and Cylindrobasidium torrendii.</title>
        <authorList>
            <person name="Floudas D."/>
            <person name="Held B.W."/>
            <person name="Riley R."/>
            <person name="Nagy L.G."/>
            <person name="Koehler G."/>
            <person name="Ransdell A.S."/>
            <person name="Younus H."/>
            <person name="Chow J."/>
            <person name="Chiniquy J."/>
            <person name="Lipzen A."/>
            <person name="Tritt A."/>
            <person name="Sun H."/>
            <person name="Haridas S."/>
            <person name="LaButti K."/>
            <person name="Ohm R.A."/>
            <person name="Kues U."/>
            <person name="Blanchette R.A."/>
            <person name="Grigoriev I.V."/>
            <person name="Minto R.E."/>
            <person name="Hibbett D.S."/>
        </authorList>
    </citation>
    <scope>NUCLEOTIDE SEQUENCE [LARGE SCALE GENOMIC DNA]</scope>
    <source>
        <strain evidence="9 10">FP15055 ss-10</strain>
    </source>
</reference>
<dbReference type="AlphaFoldDB" id="A0A0D7BCD4"/>
<comment type="similarity">
    <text evidence="2 6">Belongs to the TUBGCP family.</text>
</comment>
<evidence type="ECO:0000256" key="6">
    <source>
        <dbReference type="RuleBase" id="RU363050"/>
    </source>
</evidence>
<dbReference type="GO" id="GO:0051321">
    <property type="term" value="P:meiotic cell cycle"/>
    <property type="evidence" value="ECO:0007669"/>
    <property type="project" value="TreeGrafter"/>
</dbReference>
<dbReference type="OrthoDB" id="1608002at2759"/>
<dbReference type="GO" id="GO:0031122">
    <property type="term" value="P:cytoplasmic microtubule organization"/>
    <property type="evidence" value="ECO:0007669"/>
    <property type="project" value="TreeGrafter"/>
</dbReference>
<evidence type="ECO:0000256" key="5">
    <source>
        <dbReference type="ARBA" id="ARBA00023212"/>
    </source>
</evidence>
<keyword evidence="3 6" id="KW-0963">Cytoplasm</keyword>